<dbReference type="STRING" id="330214.NIDE1252"/>
<evidence type="ECO:0000256" key="3">
    <source>
        <dbReference type="SAM" id="MobiDB-lite"/>
    </source>
</evidence>
<keyword evidence="2" id="KW-0175">Coiled coil</keyword>
<dbReference type="Proteomes" id="UP000001660">
    <property type="component" value="Chromosome"/>
</dbReference>
<comment type="subcellular location">
    <subcellularLocation>
        <location evidence="1">Membrane</location>
        <topology evidence="1">Single-pass membrane protein</topology>
    </subcellularLocation>
</comment>
<keyword evidence="6" id="KW-1185">Reference proteome</keyword>
<organism evidence="5 6">
    <name type="scientific">Nitrospira defluvii</name>
    <dbReference type="NCBI Taxonomy" id="330214"/>
    <lineage>
        <taxon>Bacteria</taxon>
        <taxon>Pseudomonadati</taxon>
        <taxon>Nitrospirota</taxon>
        <taxon>Nitrospiria</taxon>
        <taxon>Nitrospirales</taxon>
        <taxon>Nitrospiraceae</taxon>
        <taxon>Nitrospira</taxon>
    </lineage>
</organism>
<sequence>MHAITRPLTPAGRGQAGLGGQTFSQEEPMRHGAWSMLGAVGVLLLTSGCVAIEAGHEGVMVEQPFFFGHGGVDPAPSKTGRVWVAPTTKVIEVDVRPLQYSEHFDIISAENAPVSFDAFMIANVVEGRSPEIVGRYGTNWYQNNVKEAFRTFVREEVQKYPLFQLTTDPTTRTKLQDAIAREVQTKLIDKQNLPIRLNRVVVGSILPPKGVVEQTTQTIVQEQRKITMVEFQKAEEAREKAEKQRGIADRAYRESLGLTAPEFVDLRRIEVQKEIVQHSPSALTVIMGLERVGINMPPLASDR</sequence>
<dbReference type="GO" id="GO:0016020">
    <property type="term" value="C:membrane"/>
    <property type="evidence" value="ECO:0007669"/>
    <property type="project" value="UniProtKB-SubCell"/>
</dbReference>
<protein>
    <recommendedName>
        <fullName evidence="4">Band 7 domain-containing protein</fullName>
    </recommendedName>
</protein>
<feature type="coiled-coil region" evidence="2">
    <location>
        <begin position="224"/>
        <end position="254"/>
    </location>
</feature>
<feature type="region of interest" description="Disordered" evidence="3">
    <location>
        <begin position="1"/>
        <end position="23"/>
    </location>
</feature>
<dbReference type="KEGG" id="nde:NIDE1252"/>
<evidence type="ECO:0000313" key="5">
    <source>
        <dbReference type="EMBL" id="CBK41008.1"/>
    </source>
</evidence>
<reference evidence="5 6" key="1">
    <citation type="journal article" date="2010" name="Proc. Natl. Acad. Sci. U.S.A.">
        <title>A Nitrospira metagenome illuminates the physiology and evolution of globally important nitrite-oxidizing bacteria.</title>
        <authorList>
            <person name="Lucker S."/>
            <person name="Wagner M."/>
            <person name="Maixner F."/>
            <person name="Pelletier E."/>
            <person name="Koch H."/>
            <person name="Vacherie B."/>
            <person name="Rattei T."/>
            <person name="Sinninghe Damste J."/>
            <person name="Spieck E."/>
            <person name="Le Paslier D."/>
            <person name="Daims H."/>
        </authorList>
    </citation>
    <scope>NUCLEOTIDE SEQUENCE [LARGE SCALE GENOMIC DNA]</scope>
</reference>
<dbReference type="InterPro" id="IPR001107">
    <property type="entry name" value="Band_7"/>
</dbReference>
<feature type="domain" description="Band 7" evidence="4">
    <location>
        <begin position="52"/>
        <end position="242"/>
    </location>
</feature>
<evidence type="ECO:0000256" key="2">
    <source>
        <dbReference type="SAM" id="Coils"/>
    </source>
</evidence>
<dbReference type="eggNOG" id="COG0330">
    <property type="taxonomic scope" value="Bacteria"/>
</dbReference>
<dbReference type="Gene3D" id="3.30.479.30">
    <property type="entry name" value="Band 7 domain"/>
    <property type="match status" value="1"/>
</dbReference>
<evidence type="ECO:0000256" key="1">
    <source>
        <dbReference type="ARBA" id="ARBA00004167"/>
    </source>
</evidence>
<evidence type="ECO:0000259" key="4">
    <source>
        <dbReference type="Pfam" id="PF01145"/>
    </source>
</evidence>
<gene>
    <name evidence="5" type="ORF">NIDE1252</name>
</gene>
<name>D8PCP9_9BACT</name>
<dbReference type="SUPFAM" id="SSF117892">
    <property type="entry name" value="Band 7/SPFH domain"/>
    <property type="match status" value="1"/>
</dbReference>
<dbReference type="EMBL" id="FP929003">
    <property type="protein sequence ID" value="CBK41008.1"/>
    <property type="molecule type" value="Genomic_DNA"/>
</dbReference>
<evidence type="ECO:0000313" key="6">
    <source>
        <dbReference type="Proteomes" id="UP000001660"/>
    </source>
</evidence>
<dbReference type="InterPro" id="IPR036013">
    <property type="entry name" value="Band_7/SPFH_dom_sf"/>
</dbReference>
<accession>D8PCP9</accession>
<dbReference type="Pfam" id="PF01145">
    <property type="entry name" value="Band_7"/>
    <property type="match status" value="1"/>
</dbReference>
<dbReference type="AlphaFoldDB" id="D8PCP9"/>
<proteinExistence type="predicted"/>
<dbReference type="HOGENOM" id="CLU_1014317_0_0_0"/>